<protein>
    <submittedName>
        <fullName evidence="4">Phage integrase</fullName>
    </submittedName>
</protein>
<sequence length="656" mass="72757">MKNYLPPVEIFPDNSTGSPYEFKQNLWSRSPRLIIFAAVFLISAAAGLTYNYSRPAVYRSSATLLTSAMTAIDRESSVADIQHVAIQRQILLGHELVVETLARLKAAATDDSVNRLTASDIRSLLNVEPVAKTNLVEVLAEGTDPEFLPVLINTWIDVYLDARAAEVKKSTDNTSRIIEDELKGLTEKINAARTQLQAFRKNNDISSTGRNENEALARLKGLTDSLNRASEEEVKAKAHLDAIRTAIAANQTVVPEHEQRSLQDLEKRLQELRERLAEFDKKFTRDYLNKQPALKFVPEQIEKLEAEVKKKHAYGKNIVLTDAENKYAAAKQSVIAIRAQLDAHKKQAADFTSKFAEHEALKTDLEGLEKLYRDTQQRLVQIETGHKEKYPQVTVISRAYLSQDPIGPDYSRDAGIAIAGSLLLGLFSVWIFEFLTRKHEPQSPVTLAGIHMYNPTAEMLNYRQTPVPPLEQAKAGALESPSHRELSSSQLKALLKAANLKTRQFISLLLCGLSPEEAASLKADQIDMGKGTLTIPGSVPRVITLNRSLKSLFEQSGAHPVWTADNPNTSEDLAASLLCAALDSGLPDPIEITAEAIRHSYIAYLVRQGLRLSDLEQIVGYLEPVAISNYNAYSPPQQGRAIEDIELFHPALIDIT</sequence>
<dbReference type="EMBL" id="CADCXN010000056">
    <property type="protein sequence ID" value="CAA9890734.1"/>
    <property type="molecule type" value="Genomic_DNA"/>
</dbReference>
<dbReference type="PANTHER" id="PTHR32309:SF31">
    <property type="entry name" value="CAPSULAR EXOPOLYSACCHARIDE FAMILY"/>
    <property type="match status" value="1"/>
</dbReference>
<keyword evidence="2" id="KW-0175">Coiled coil</keyword>
<keyword evidence="1" id="KW-0233">DNA recombination</keyword>
<organism evidence="4 5">
    <name type="scientific">Candidatus Methylobacter favarea</name>
    <dbReference type="NCBI Taxonomy" id="2707345"/>
    <lineage>
        <taxon>Bacteria</taxon>
        <taxon>Pseudomonadati</taxon>
        <taxon>Pseudomonadota</taxon>
        <taxon>Gammaproteobacteria</taxon>
        <taxon>Methylococcales</taxon>
        <taxon>Methylococcaceae</taxon>
        <taxon>Methylobacter</taxon>
    </lineage>
</organism>
<dbReference type="GO" id="GO:0006310">
    <property type="term" value="P:DNA recombination"/>
    <property type="evidence" value="ECO:0007669"/>
    <property type="project" value="UniProtKB-KW"/>
</dbReference>
<evidence type="ECO:0000313" key="4">
    <source>
        <dbReference type="EMBL" id="CAA9890734.1"/>
    </source>
</evidence>
<dbReference type="InterPro" id="IPR013762">
    <property type="entry name" value="Integrase-like_cat_sf"/>
</dbReference>
<dbReference type="SUPFAM" id="SSF56349">
    <property type="entry name" value="DNA breaking-rejoining enzymes"/>
    <property type="match status" value="1"/>
</dbReference>
<accession>A0A8S0WIS8</accession>
<dbReference type="RefSeq" id="WP_174625647.1">
    <property type="nucleotide sequence ID" value="NZ_CADCXN010000056.1"/>
</dbReference>
<evidence type="ECO:0000256" key="3">
    <source>
        <dbReference type="SAM" id="Phobius"/>
    </source>
</evidence>
<reference evidence="4 5" key="1">
    <citation type="submission" date="2020-02" db="EMBL/GenBank/DDBJ databases">
        <authorList>
            <person name="Hogendoorn C."/>
        </authorList>
    </citation>
    <scope>NUCLEOTIDE SEQUENCE [LARGE SCALE GENOMIC DNA]</scope>
    <source>
        <strain evidence="4">METHB21</strain>
    </source>
</reference>
<keyword evidence="5" id="KW-1185">Reference proteome</keyword>
<keyword evidence="3" id="KW-0472">Membrane</keyword>
<keyword evidence="3" id="KW-0812">Transmembrane</keyword>
<proteinExistence type="predicted"/>
<feature type="transmembrane region" description="Helical" evidence="3">
    <location>
        <begin position="33"/>
        <end position="52"/>
    </location>
</feature>
<dbReference type="AlphaFoldDB" id="A0A8S0WIS8"/>
<evidence type="ECO:0000256" key="1">
    <source>
        <dbReference type="ARBA" id="ARBA00023172"/>
    </source>
</evidence>
<dbReference type="InterPro" id="IPR050445">
    <property type="entry name" value="Bact_polysacc_biosynth/exp"/>
</dbReference>
<dbReference type="GO" id="GO:0003677">
    <property type="term" value="F:DNA binding"/>
    <property type="evidence" value="ECO:0007669"/>
    <property type="project" value="InterPro"/>
</dbReference>
<keyword evidence="3" id="KW-1133">Transmembrane helix</keyword>
<dbReference type="GO" id="GO:0015074">
    <property type="term" value="P:DNA integration"/>
    <property type="evidence" value="ECO:0007669"/>
    <property type="project" value="InterPro"/>
</dbReference>
<name>A0A8S0WIS8_9GAMM</name>
<dbReference type="Gene3D" id="1.10.443.10">
    <property type="entry name" value="Intergrase catalytic core"/>
    <property type="match status" value="1"/>
</dbReference>
<feature type="coiled-coil region" evidence="2">
    <location>
        <begin position="175"/>
        <end position="282"/>
    </location>
</feature>
<evidence type="ECO:0000256" key="2">
    <source>
        <dbReference type="SAM" id="Coils"/>
    </source>
</evidence>
<dbReference type="Proteomes" id="UP000494216">
    <property type="component" value="Unassembled WGS sequence"/>
</dbReference>
<feature type="coiled-coil region" evidence="2">
    <location>
        <begin position="320"/>
        <end position="378"/>
    </location>
</feature>
<dbReference type="InterPro" id="IPR011010">
    <property type="entry name" value="DNA_brk_join_enz"/>
</dbReference>
<dbReference type="PANTHER" id="PTHR32309">
    <property type="entry name" value="TYROSINE-PROTEIN KINASE"/>
    <property type="match status" value="1"/>
</dbReference>
<evidence type="ECO:0000313" key="5">
    <source>
        <dbReference type="Proteomes" id="UP000494216"/>
    </source>
</evidence>
<gene>
    <name evidence="4" type="ORF">METHB2_280016</name>
</gene>
<comment type="caution">
    <text evidence="4">The sequence shown here is derived from an EMBL/GenBank/DDBJ whole genome shotgun (WGS) entry which is preliminary data.</text>
</comment>